<evidence type="ECO:0008006" key="3">
    <source>
        <dbReference type="Google" id="ProtNLM"/>
    </source>
</evidence>
<dbReference type="Gene3D" id="3.40.390.10">
    <property type="entry name" value="Collagenase (Catalytic Domain)"/>
    <property type="match status" value="1"/>
</dbReference>
<keyword evidence="2" id="KW-1185">Reference proteome</keyword>
<name>A0ABS3YWH8_9BACT</name>
<reference evidence="1 2" key="1">
    <citation type="submission" date="2021-03" db="EMBL/GenBank/DDBJ databases">
        <title>Assistant Professor.</title>
        <authorList>
            <person name="Huq M.A."/>
        </authorList>
    </citation>
    <scope>NUCLEOTIDE SEQUENCE [LARGE SCALE GENOMIC DNA]</scope>
    <source>
        <strain evidence="1 2">MAH-29</strain>
    </source>
</reference>
<sequence>MKKLFFIPCLFLLFTACKKNVSEPTASNSSTDQSELYQKLIKAGFSKDHIQDIGKYYLVEGDMLFDKNNTDMDFFEDYFKNELTGASDNNGRHWVTPTLVSQYNVENMKMDIAEFNFGVELNEWKRSSATAMSNWAGIANTSINFVRYPASLDGDRFINIVDDAGVLPNNVIAAAEFPTSGKPGFQIRVNLDFLSNMTVSEGQRVYNMTHEIGHCIGFRHSDLANNTEAQNGAIAVPTTSAGIDNFSVMKAGTALNSWAGFSSDDIVAAQTVYPIGLGYSNWLTSPNSGKYPNYSHYFILDYSDPINITWNASLVSTPTVTLQVYQNGVFKQTIGIGIPNTGSYSYPIMNAVGTGGHSAYEIQVKIISDASSFVSDFSSMFDIVSD</sequence>
<evidence type="ECO:0000313" key="1">
    <source>
        <dbReference type="EMBL" id="MBO9202093.1"/>
    </source>
</evidence>
<dbReference type="InterPro" id="IPR024079">
    <property type="entry name" value="MetalloPept_cat_dom_sf"/>
</dbReference>
<dbReference type="EMBL" id="JAGHKO010000004">
    <property type="protein sequence ID" value="MBO9202093.1"/>
    <property type="molecule type" value="Genomic_DNA"/>
</dbReference>
<dbReference type="Proteomes" id="UP000677244">
    <property type="component" value="Unassembled WGS sequence"/>
</dbReference>
<dbReference type="RefSeq" id="WP_209140144.1">
    <property type="nucleotide sequence ID" value="NZ_JAGHKO010000004.1"/>
</dbReference>
<gene>
    <name evidence="1" type="ORF">J7I42_17545</name>
</gene>
<dbReference type="PROSITE" id="PS51257">
    <property type="entry name" value="PROKAR_LIPOPROTEIN"/>
    <property type="match status" value="1"/>
</dbReference>
<dbReference type="SUPFAM" id="SSF55486">
    <property type="entry name" value="Metalloproteases ('zincins'), catalytic domain"/>
    <property type="match status" value="1"/>
</dbReference>
<dbReference type="InterPro" id="IPR024653">
    <property type="entry name" value="Peptidase_M10/M27/M57"/>
</dbReference>
<accession>A0ABS3YWH8</accession>
<proteinExistence type="predicted"/>
<dbReference type="Pfam" id="PF12388">
    <property type="entry name" value="Peptidase_M57"/>
    <property type="match status" value="1"/>
</dbReference>
<protein>
    <recommendedName>
        <fullName evidence="3">Dual-action HEIGH metallo-peptidase</fullName>
    </recommendedName>
</protein>
<evidence type="ECO:0000313" key="2">
    <source>
        <dbReference type="Proteomes" id="UP000677244"/>
    </source>
</evidence>
<organism evidence="1 2">
    <name type="scientific">Niastella soli</name>
    <dbReference type="NCBI Taxonomy" id="2821487"/>
    <lineage>
        <taxon>Bacteria</taxon>
        <taxon>Pseudomonadati</taxon>
        <taxon>Bacteroidota</taxon>
        <taxon>Chitinophagia</taxon>
        <taxon>Chitinophagales</taxon>
        <taxon>Chitinophagaceae</taxon>
        <taxon>Niastella</taxon>
    </lineage>
</organism>
<comment type="caution">
    <text evidence="1">The sequence shown here is derived from an EMBL/GenBank/DDBJ whole genome shotgun (WGS) entry which is preliminary data.</text>
</comment>